<evidence type="ECO:0000313" key="2">
    <source>
        <dbReference type="Proteomes" id="UP000185860"/>
    </source>
</evidence>
<dbReference type="Proteomes" id="UP000185860">
    <property type="component" value="Unassembled WGS sequence"/>
</dbReference>
<dbReference type="RefSeq" id="WP_073596379.1">
    <property type="nucleotide sequence ID" value="NZ_MRCE01000038.1"/>
</dbReference>
<dbReference type="EMBL" id="MRCE01000038">
    <property type="protein sequence ID" value="OKH32575.1"/>
    <property type="molecule type" value="Genomic_DNA"/>
</dbReference>
<name>A0A1U7I820_9CYAN</name>
<organism evidence="1 2">
    <name type="scientific">[Phormidium ambiguum] IAM M-71</name>
    <dbReference type="NCBI Taxonomy" id="454136"/>
    <lineage>
        <taxon>Bacteria</taxon>
        <taxon>Bacillati</taxon>
        <taxon>Cyanobacteriota</taxon>
        <taxon>Cyanophyceae</taxon>
        <taxon>Oscillatoriophycideae</taxon>
        <taxon>Aerosakkonematales</taxon>
        <taxon>Aerosakkonemataceae</taxon>
        <taxon>Floridanema</taxon>
    </lineage>
</organism>
<dbReference type="OrthoDB" id="583350at2"/>
<protein>
    <recommendedName>
        <fullName evidence="3">DUF1508 domain-containing protein</fullName>
    </recommendedName>
</protein>
<evidence type="ECO:0000313" key="1">
    <source>
        <dbReference type="EMBL" id="OKH32575.1"/>
    </source>
</evidence>
<proteinExistence type="predicted"/>
<reference evidence="1 2" key="1">
    <citation type="submission" date="2016-11" db="EMBL/GenBank/DDBJ databases">
        <title>Draft Genome Sequences of Nine Cyanobacterial Strains from Diverse Habitats.</title>
        <authorList>
            <person name="Zhu T."/>
            <person name="Hou S."/>
            <person name="Lu X."/>
            <person name="Hess W.R."/>
        </authorList>
    </citation>
    <scope>NUCLEOTIDE SEQUENCE [LARGE SCALE GENOMIC DNA]</scope>
    <source>
        <strain evidence="1 2">IAM M-71</strain>
    </source>
</reference>
<accession>A0A1U7I820</accession>
<dbReference type="STRING" id="454136.NIES2119_25920"/>
<sequence length="62" mass="6777">MTKVDSVVGIRQFTLAVYYTASTEAWQFRILSPGGEVFGLNKIYFSPQAAFQAGLEWIGAGS</sequence>
<gene>
    <name evidence="1" type="ORF">NIES2119_25920</name>
</gene>
<dbReference type="AlphaFoldDB" id="A0A1U7I820"/>
<comment type="caution">
    <text evidence="1">The sequence shown here is derived from an EMBL/GenBank/DDBJ whole genome shotgun (WGS) entry which is preliminary data.</text>
</comment>
<evidence type="ECO:0008006" key="3">
    <source>
        <dbReference type="Google" id="ProtNLM"/>
    </source>
</evidence>